<evidence type="ECO:0000313" key="11">
    <source>
        <dbReference type="EMBL" id="VFS25523.1"/>
    </source>
</evidence>
<dbReference type="AlphaFoldDB" id="A0A484R2G1"/>
<dbReference type="Pfam" id="PF01614">
    <property type="entry name" value="IclR_C"/>
    <property type="match status" value="2"/>
</dbReference>
<dbReference type="Pfam" id="PF09339">
    <property type="entry name" value="HTH_IclR"/>
    <property type="match status" value="1"/>
</dbReference>
<reference evidence="6" key="1">
    <citation type="submission" date="2019-03" db="EMBL/GenBank/DDBJ databases">
        <authorList>
            <person name="Danneels B."/>
        </authorList>
    </citation>
    <scope>NUCLEOTIDE SEQUENCE</scope>
</reference>
<keyword evidence="1" id="KW-0805">Transcription regulation</keyword>
<dbReference type="EMBL" id="CAADIG010000018">
    <property type="protein sequence ID" value="VFR44156.1"/>
    <property type="molecule type" value="Genomic_DNA"/>
</dbReference>
<keyword evidence="3" id="KW-0804">Transcription</keyword>
<dbReference type="Gene3D" id="1.10.10.10">
    <property type="entry name" value="Winged helix-like DNA-binding domain superfamily/Winged helix DNA-binding domain"/>
    <property type="match status" value="1"/>
</dbReference>
<dbReference type="PANTHER" id="PTHR30136">
    <property type="entry name" value="HELIX-TURN-HELIX TRANSCRIPTIONAL REGULATOR, ICLR FAMILY"/>
    <property type="match status" value="1"/>
</dbReference>
<sequence length="272" mass="29639">MESSSILKIDYSLDRPRCQSRRGLFPAVFLVRESFMPRKSAQKSVADENLAPGGVAAVDKALTVLAAFRNGDESLSLTELANRTRLYKSAVSRLLASLVHGRLIRQTETGRYAIGPEVARLHALYAASFSLEPLVTPLLQRLVAQTGESAAFHVRQGDQRICLYRVDSPQPLRDHLKAGDVLPMGRGAGGRVLSAYSGGIGEVYEQIRRDGVILLNGDRTPDLSGISAPVFKNGTELVGAVTLTMPTHRLNPNHVQLVKDAARELCDTLDRN</sequence>
<dbReference type="EMBL" id="CAADID010000025">
    <property type="protein sequence ID" value="VFR75274.1"/>
    <property type="molecule type" value="Genomic_DNA"/>
</dbReference>
<dbReference type="SMART" id="SM00346">
    <property type="entry name" value="HTH_ICLR"/>
    <property type="match status" value="1"/>
</dbReference>
<dbReference type="InterPro" id="IPR036390">
    <property type="entry name" value="WH_DNA-bd_sf"/>
</dbReference>
<evidence type="ECO:0000313" key="8">
    <source>
        <dbReference type="EMBL" id="VFR75274.1"/>
    </source>
</evidence>
<dbReference type="EMBL" id="CAADIZ010000031">
    <property type="protein sequence ID" value="VFS25523.1"/>
    <property type="molecule type" value="Genomic_DNA"/>
</dbReference>
<keyword evidence="2" id="KW-0238">DNA-binding</keyword>
<evidence type="ECO:0000256" key="1">
    <source>
        <dbReference type="ARBA" id="ARBA00023015"/>
    </source>
</evidence>
<accession>A0A484R2G1</accession>
<evidence type="ECO:0000313" key="10">
    <source>
        <dbReference type="EMBL" id="VFR96204.1"/>
    </source>
</evidence>
<dbReference type="GO" id="GO:0003677">
    <property type="term" value="F:DNA binding"/>
    <property type="evidence" value="ECO:0007669"/>
    <property type="project" value="UniProtKB-KW"/>
</dbReference>
<evidence type="ECO:0000259" key="5">
    <source>
        <dbReference type="PROSITE" id="PS51078"/>
    </source>
</evidence>
<feature type="domain" description="IclR-ED" evidence="5">
    <location>
        <begin position="117"/>
        <end position="271"/>
    </location>
</feature>
<dbReference type="SUPFAM" id="SSF46785">
    <property type="entry name" value="Winged helix' DNA-binding domain"/>
    <property type="match status" value="1"/>
</dbReference>
<dbReference type="PANTHER" id="PTHR30136:SF39">
    <property type="entry name" value="TRANSCRIPTIONAL REGULATORY PROTEIN"/>
    <property type="match status" value="1"/>
</dbReference>
<evidence type="ECO:0000256" key="2">
    <source>
        <dbReference type="ARBA" id="ARBA00023125"/>
    </source>
</evidence>
<dbReference type="EMBL" id="CAADIK010000041">
    <property type="protein sequence ID" value="VFR78081.1"/>
    <property type="molecule type" value="Genomic_DNA"/>
</dbReference>
<organism evidence="6">
    <name type="scientific">plant metagenome</name>
    <dbReference type="NCBI Taxonomy" id="1297885"/>
    <lineage>
        <taxon>unclassified sequences</taxon>
        <taxon>metagenomes</taxon>
        <taxon>organismal metagenomes</taxon>
    </lineage>
</organism>
<dbReference type="GO" id="GO:0045892">
    <property type="term" value="P:negative regulation of DNA-templated transcription"/>
    <property type="evidence" value="ECO:0007669"/>
    <property type="project" value="TreeGrafter"/>
</dbReference>
<evidence type="ECO:0000259" key="4">
    <source>
        <dbReference type="PROSITE" id="PS51077"/>
    </source>
</evidence>
<dbReference type="PROSITE" id="PS51078">
    <property type="entry name" value="ICLR_ED"/>
    <property type="match status" value="1"/>
</dbReference>
<evidence type="ECO:0000313" key="6">
    <source>
        <dbReference type="EMBL" id="VFR44156.1"/>
    </source>
</evidence>
<dbReference type="EMBL" id="CAADII010000059">
    <property type="protein sequence ID" value="VFR56368.1"/>
    <property type="molecule type" value="Genomic_DNA"/>
</dbReference>
<gene>
    <name evidence="6" type="ORF">ANT2_0381</name>
    <name evidence="8" type="ORF">ANT3_0382</name>
    <name evidence="7" type="ORF">BRI6_0385</name>
    <name evidence="9" type="ORF">BRI9_0441</name>
    <name evidence="10" type="ORF">IVO3_0441</name>
    <name evidence="11" type="ORF">RAN7_0382</name>
</gene>
<evidence type="ECO:0000256" key="3">
    <source>
        <dbReference type="ARBA" id="ARBA00023163"/>
    </source>
</evidence>
<evidence type="ECO:0000313" key="9">
    <source>
        <dbReference type="EMBL" id="VFR78081.1"/>
    </source>
</evidence>
<dbReference type="Gene3D" id="3.30.450.40">
    <property type="match status" value="2"/>
</dbReference>
<dbReference type="EMBL" id="CAADIP010000050">
    <property type="protein sequence ID" value="VFR96204.1"/>
    <property type="molecule type" value="Genomic_DNA"/>
</dbReference>
<dbReference type="InterPro" id="IPR050707">
    <property type="entry name" value="HTH_MetabolicPath_Reg"/>
</dbReference>
<dbReference type="PROSITE" id="PS51077">
    <property type="entry name" value="HTH_ICLR"/>
    <property type="match status" value="1"/>
</dbReference>
<dbReference type="InterPro" id="IPR036388">
    <property type="entry name" value="WH-like_DNA-bd_sf"/>
</dbReference>
<feature type="domain" description="HTH iclR-type" evidence="4">
    <location>
        <begin position="55"/>
        <end position="116"/>
    </location>
</feature>
<dbReference type="InterPro" id="IPR014757">
    <property type="entry name" value="Tscrpt_reg_IclR_C"/>
</dbReference>
<protein>
    <submittedName>
        <fullName evidence="6">Transcriptional regulator, IclR family</fullName>
    </submittedName>
</protein>
<dbReference type="SUPFAM" id="SSF55781">
    <property type="entry name" value="GAF domain-like"/>
    <property type="match status" value="1"/>
</dbReference>
<dbReference type="GO" id="GO:0003700">
    <property type="term" value="F:DNA-binding transcription factor activity"/>
    <property type="evidence" value="ECO:0007669"/>
    <property type="project" value="TreeGrafter"/>
</dbReference>
<name>A0A484R2G1_9ZZZZ</name>
<proteinExistence type="predicted"/>
<evidence type="ECO:0000313" key="7">
    <source>
        <dbReference type="EMBL" id="VFR56368.1"/>
    </source>
</evidence>
<dbReference type="InterPro" id="IPR005471">
    <property type="entry name" value="Tscrpt_reg_IclR_N"/>
</dbReference>
<dbReference type="InterPro" id="IPR029016">
    <property type="entry name" value="GAF-like_dom_sf"/>
</dbReference>